<dbReference type="Proteomes" id="UP001174136">
    <property type="component" value="Unassembled WGS sequence"/>
</dbReference>
<name>A0AA47P4H3_MERPO</name>
<feature type="region of interest" description="Disordered" evidence="1">
    <location>
        <begin position="49"/>
        <end position="105"/>
    </location>
</feature>
<feature type="region of interest" description="Disordered" evidence="1">
    <location>
        <begin position="121"/>
        <end position="157"/>
    </location>
</feature>
<comment type="caution">
    <text evidence="2">The sequence shown here is derived from an EMBL/GenBank/DDBJ whole genome shotgun (WGS) entry which is preliminary data.</text>
</comment>
<protein>
    <submittedName>
        <fullName evidence="2">B-cell lymphoma/leukemia 11B</fullName>
    </submittedName>
</protein>
<evidence type="ECO:0000313" key="2">
    <source>
        <dbReference type="EMBL" id="KAK0148010.1"/>
    </source>
</evidence>
<feature type="compositionally biased region" description="Low complexity" evidence="1">
    <location>
        <begin position="84"/>
        <end position="93"/>
    </location>
</feature>
<accession>A0AA47P4H3</accession>
<keyword evidence="3" id="KW-1185">Reference proteome</keyword>
<evidence type="ECO:0000256" key="1">
    <source>
        <dbReference type="SAM" id="MobiDB-lite"/>
    </source>
</evidence>
<evidence type="ECO:0000313" key="3">
    <source>
        <dbReference type="Proteomes" id="UP001174136"/>
    </source>
</evidence>
<gene>
    <name evidence="2" type="primary">BCL11B_1</name>
    <name evidence="2" type="ORF">N1851_012286</name>
</gene>
<reference evidence="2" key="1">
    <citation type="journal article" date="2023" name="Front. Mar. Sci.">
        <title>A new Merluccius polli reference genome to investigate the effects of global change in West African waters.</title>
        <authorList>
            <person name="Mateo J.L."/>
            <person name="Blanco-Fernandez C."/>
            <person name="Garcia-Vazquez E."/>
            <person name="Machado-Schiaffino G."/>
        </authorList>
    </citation>
    <scope>NUCLEOTIDE SEQUENCE</scope>
    <source>
        <strain evidence="2">C29</strain>
        <tissue evidence="2">Fin</tissue>
    </source>
</reference>
<feature type="compositionally biased region" description="Pro residues" evidence="1">
    <location>
        <begin position="136"/>
        <end position="157"/>
    </location>
</feature>
<organism evidence="2 3">
    <name type="scientific">Merluccius polli</name>
    <name type="common">Benguela hake</name>
    <name type="synonym">Merluccius cadenati</name>
    <dbReference type="NCBI Taxonomy" id="89951"/>
    <lineage>
        <taxon>Eukaryota</taxon>
        <taxon>Metazoa</taxon>
        <taxon>Chordata</taxon>
        <taxon>Craniata</taxon>
        <taxon>Vertebrata</taxon>
        <taxon>Euteleostomi</taxon>
        <taxon>Actinopterygii</taxon>
        <taxon>Neopterygii</taxon>
        <taxon>Teleostei</taxon>
        <taxon>Neoteleostei</taxon>
        <taxon>Acanthomorphata</taxon>
        <taxon>Zeiogadaria</taxon>
        <taxon>Gadariae</taxon>
        <taxon>Gadiformes</taxon>
        <taxon>Gadoidei</taxon>
        <taxon>Merlucciidae</taxon>
        <taxon>Merluccius</taxon>
    </lineage>
</organism>
<proteinExistence type="predicted"/>
<sequence>MFQRKPRRKYGCRCGDKVYNAECHCFKMVMDVTVRALDHVLERSEVWGGRDEPSSYICTSSRPEHPRFPHLPGVQPPPARPSRRASPSPHHSAMTSIPQSPLTNFLGDNNPFHLLRMTGPLLREPPPGFVENRLPNTPPFVSPIAPPPPGPSPPGTP</sequence>
<dbReference type="AlphaFoldDB" id="A0AA47P4H3"/>
<dbReference type="EMBL" id="JAOPHQ010002208">
    <property type="protein sequence ID" value="KAK0148010.1"/>
    <property type="molecule type" value="Genomic_DNA"/>
</dbReference>
<feature type="compositionally biased region" description="Polar residues" evidence="1">
    <location>
        <begin position="94"/>
        <end position="105"/>
    </location>
</feature>